<dbReference type="InterPro" id="IPR037176">
    <property type="entry name" value="Osmotin/thaumatin-like_sf"/>
</dbReference>
<feature type="compositionally biased region" description="Polar residues" evidence="2">
    <location>
        <begin position="119"/>
        <end position="128"/>
    </location>
</feature>
<dbReference type="Gene3D" id="2.60.110.10">
    <property type="entry name" value="Thaumatin"/>
    <property type="match status" value="1"/>
</dbReference>
<dbReference type="Pfam" id="PF00314">
    <property type="entry name" value="Thaumatin"/>
    <property type="match status" value="1"/>
</dbReference>
<accession>A0A978ULE4</accession>
<reference evidence="3" key="1">
    <citation type="journal article" date="2021" name="Front. Plant Sci.">
        <title>Chromosome-Scale Genome Assembly for Chinese Sour Jujube and Insights Into Its Genome Evolution and Domestication Signature.</title>
        <authorList>
            <person name="Shen L.-Y."/>
            <person name="Luo H."/>
            <person name="Wang X.-L."/>
            <person name="Wang X.-M."/>
            <person name="Qiu X.-J."/>
            <person name="Liu H."/>
            <person name="Zhou S.-S."/>
            <person name="Jia K.-H."/>
            <person name="Nie S."/>
            <person name="Bao Y.-T."/>
            <person name="Zhang R.-G."/>
            <person name="Yun Q.-Z."/>
            <person name="Chai Y.-H."/>
            <person name="Lu J.-Y."/>
            <person name="Li Y."/>
            <person name="Zhao S.-W."/>
            <person name="Mao J.-F."/>
            <person name="Jia S.-G."/>
            <person name="Mao Y.-M."/>
        </authorList>
    </citation>
    <scope>NUCLEOTIDE SEQUENCE</scope>
    <source>
        <strain evidence="3">AT0</strain>
        <tissue evidence="3">Leaf</tissue>
    </source>
</reference>
<evidence type="ECO:0000313" key="3">
    <source>
        <dbReference type="EMBL" id="KAH7515646.1"/>
    </source>
</evidence>
<evidence type="ECO:0000256" key="2">
    <source>
        <dbReference type="SAM" id="MobiDB-lite"/>
    </source>
</evidence>
<comment type="caution">
    <text evidence="3">The sequence shown here is derived from an EMBL/GenBank/DDBJ whole genome shotgun (WGS) entry which is preliminary data.</text>
</comment>
<dbReference type="EMBL" id="JAEACU010000010">
    <property type="protein sequence ID" value="KAH7515646.1"/>
    <property type="molecule type" value="Genomic_DNA"/>
</dbReference>
<organism evidence="3 4">
    <name type="scientific">Ziziphus jujuba var. spinosa</name>
    <dbReference type="NCBI Taxonomy" id="714518"/>
    <lineage>
        <taxon>Eukaryota</taxon>
        <taxon>Viridiplantae</taxon>
        <taxon>Streptophyta</taxon>
        <taxon>Embryophyta</taxon>
        <taxon>Tracheophyta</taxon>
        <taxon>Spermatophyta</taxon>
        <taxon>Magnoliopsida</taxon>
        <taxon>eudicotyledons</taxon>
        <taxon>Gunneridae</taxon>
        <taxon>Pentapetalae</taxon>
        <taxon>rosids</taxon>
        <taxon>fabids</taxon>
        <taxon>Rosales</taxon>
        <taxon>Rhamnaceae</taxon>
        <taxon>Paliureae</taxon>
        <taxon>Ziziphus</taxon>
    </lineage>
</organism>
<feature type="compositionally biased region" description="Basic and acidic residues" evidence="2">
    <location>
        <begin position="97"/>
        <end position="107"/>
    </location>
</feature>
<proteinExistence type="inferred from homology"/>
<feature type="region of interest" description="Disordered" evidence="2">
    <location>
        <begin position="93"/>
        <end position="134"/>
    </location>
</feature>
<dbReference type="InterPro" id="IPR001938">
    <property type="entry name" value="Thaumatin"/>
</dbReference>
<evidence type="ECO:0000313" key="4">
    <source>
        <dbReference type="Proteomes" id="UP000813462"/>
    </source>
</evidence>
<dbReference type="SUPFAM" id="SSF49870">
    <property type="entry name" value="Osmotin, thaumatin-like protein"/>
    <property type="match status" value="1"/>
</dbReference>
<dbReference type="PROSITE" id="PS51367">
    <property type="entry name" value="THAUMATIN_2"/>
    <property type="match status" value="1"/>
</dbReference>
<gene>
    <name evidence="3" type="ORF">FEM48_Zijuj10G0048600</name>
</gene>
<sequence length="134" mass="14432">MAAQDCGCFRQQCDEPIWPLAKSNGSTRPWLLQTTDSGDFHCLIGDCGSNKVGCGGESDLLQPTSTTIVAFTLNATDGMDYYVITLQNGFNLPKTMDPTDKSGRDECTTASVDRVSEDTMGNSDSNCVSDRLSD</sequence>
<protein>
    <submittedName>
        <fullName evidence="3">Uncharacterized protein</fullName>
    </submittedName>
</protein>
<dbReference type="Proteomes" id="UP000813462">
    <property type="component" value="Unassembled WGS sequence"/>
</dbReference>
<comment type="similarity">
    <text evidence="1">Belongs to the thaumatin family.</text>
</comment>
<dbReference type="AlphaFoldDB" id="A0A978ULE4"/>
<name>A0A978ULE4_ZIZJJ</name>
<evidence type="ECO:0000256" key="1">
    <source>
        <dbReference type="ARBA" id="ARBA00010607"/>
    </source>
</evidence>
<dbReference type="SMART" id="SM00205">
    <property type="entry name" value="THN"/>
    <property type="match status" value="1"/>
</dbReference>